<reference evidence="2" key="2">
    <citation type="submission" date="2005-04" db="EMBL/GenBank/DDBJ databases">
        <authorList>
            <person name="Buell C.R."/>
            <person name="Wing R.A."/>
            <person name="McCombie W.A."/>
            <person name="Ouyang S."/>
        </authorList>
    </citation>
    <scope>NUCLEOTIDE SEQUENCE</scope>
</reference>
<evidence type="ECO:0000256" key="1">
    <source>
        <dbReference type="SAM" id="MobiDB-lite"/>
    </source>
</evidence>
<feature type="compositionally biased region" description="Basic and acidic residues" evidence="1">
    <location>
        <begin position="417"/>
        <end position="426"/>
    </location>
</feature>
<evidence type="ECO:0000313" key="2">
    <source>
        <dbReference type="EMBL" id="ABA96871.1"/>
    </source>
</evidence>
<name>Q2QV76_ORYSJ</name>
<protein>
    <submittedName>
        <fullName evidence="2">Retrotransposon protein, putative, Ty3-gypsy subclass</fullName>
    </submittedName>
</protein>
<accession>Q2QV76</accession>
<feature type="compositionally biased region" description="Polar residues" evidence="1">
    <location>
        <begin position="479"/>
        <end position="498"/>
    </location>
</feature>
<feature type="region of interest" description="Disordered" evidence="1">
    <location>
        <begin position="406"/>
        <end position="507"/>
    </location>
</feature>
<dbReference type="iPTMnet" id="Q2QV76"/>
<organism evidence="2">
    <name type="scientific">Oryza sativa subsp. japonica</name>
    <name type="common">Rice</name>
    <dbReference type="NCBI Taxonomy" id="39947"/>
    <lineage>
        <taxon>Eukaryota</taxon>
        <taxon>Viridiplantae</taxon>
        <taxon>Streptophyta</taxon>
        <taxon>Embryophyta</taxon>
        <taxon>Tracheophyta</taxon>
        <taxon>Spermatophyta</taxon>
        <taxon>Magnoliopsida</taxon>
        <taxon>Liliopsida</taxon>
        <taxon>Poales</taxon>
        <taxon>Poaceae</taxon>
        <taxon>BOP clade</taxon>
        <taxon>Oryzoideae</taxon>
        <taxon>Oryzeae</taxon>
        <taxon>Oryzinae</taxon>
        <taxon>Oryza</taxon>
        <taxon>Oryza sativa</taxon>
    </lineage>
</organism>
<sequence>MGIKPKLGPSSGGGWDGVGVAAVDGGGGCGRSPSATLPSSLSLRERRHWGTASAPRWRRLRRRCPFAVAADRRGRCLLDLRLYGECGVTPGEGGGVGASAGGGPRRTRWMREISSSTMTSGNGFNNTTTQYIRTDQGVIPLPQVVISPKGGSMGDYTADYTGIGYMQNLANGMTGHGTGLTASYAAEPSGGSDCVDSLENSIIEDIAELDDGSDCITSESEIALSPKTESQIGHVDVGKDNNNVLRDSGEIESKVAMHTYQRPYPEHVDSVPYPQGFEVPNFTKFTGEDARTTMEYIGQFIEQCGKVGSDDLLKLKLFPLSLSNFASTWYSIPAPNSISTWSQMEHEFHGYFKDVSLMEQRPIDTSSVTCETISVTSMPKTGIVSDSLPVSPIDVDKKKGKSVIIGDLRPKNRIKNTKAEDHKVAKNESSSSQKTKKPKLTFEMLMAKYNKGSAGQRLDNQTSNSKRPRSSCRKGFGQTPKQSEPSTMPTPYNPPNRSGRSKVKKVKKVWVRKEAKAPEVIAIKEKSQDVQVPTEDAAKTIQAEKTEADAVAVDIGSLTEPAGRPMLDFKSLDEIGKVIDQGWSDRHCTAGLTGGTRGLTGSAWPVGRSRAAREYYLYGVEVNLGSLRYFKQDDLTVEDYKTLMESNLEDVIDKRLKTLKEMKTLQDGVFREQLMGDSLKKYFPSIWLDRGGWRLHIIARRLGVAIVLVDLSKKLPTHSI</sequence>
<dbReference type="EMBL" id="DP000011">
    <property type="protein sequence ID" value="ABA96871.1"/>
    <property type="molecule type" value="Genomic_DNA"/>
</dbReference>
<reference evidence="2" key="1">
    <citation type="journal article" date="2005" name="BMC Biol.">
        <title>The sequence of rice chromosomes 11 and 12, rich in disease resistance genes and recent gene duplications.</title>
        <authorList>
            <consortium name="The rice chromosomes 11 and 12 sequencing consortia"/>
        </authorList>
    </citation>
    <scope>NUCLEOTIDE SEQUENCE [LARGE SCALE GENOMIC DNA]</scope>
</reference>
<proteinExistence type="predicted"/>
<reference evidence="2" key="3">
    <citation type="submission" date="2006-01" db="EMBL/GenBank/DDBJ databases">
        <authorList>
            <person name="Buell R."/>
        </authorList>
    </citation>
    <scope>NUCLEOTIDE SEQUENCE</scope>
</reference>
<dbReference type="AlphaFoldDB" id="Q2QV76"/>
<gene>
    <name evidence="2" type="ordered locus">LOC_Os12g13770</name>
</gene>